<feature type="binding site" evidence="9">
    <location>
        <begin position="118"/>
        <end position="120"/>
    </location>
    <ligand>
        <name>substrate</name>
    </ligand>
</feature>
<feature type="binding site" evidence="9">
    <location>
        <position position="123"/>
    </location>
    <ligand>
        <name>substrate</name>
    </ligand>
</feature>
<keyword evidence="5 9" id="KW-0479">Metal-binding</keyword>
<evidence type="ECO:0000256" key="1">
    <source>
        <dbReference type="ARBA" id="ARBA00000348"/>
    </source>
</evidence>
<evidence type="ECO:0000256" key="7">
    <source>
        <dbReference type="ARBA" id="ARBA00023235"/>
    </source>
</evidence>
<organism evidence="11 12">
    <name type="scientific">Deinococcus yavapaiensis KR-236</name>
    <dbReference type="NCBI Taxonomy" id="694435"/>
    <lineage>
        <taxon>Bacteria</taxon>
        <taxon>Thermotogati</taxon>
        <taxon>Deinococcota</taxon>
        <taxon>Deinococci</taxon>
        <taxon>Deinococcales</taxon>
        <taxon>Deinococcaceae</taxon>
        <taxon>Deinococcus</taxon>
    </lineage>
</organism>
<proteinExistence type="inferred from homology"/>
<comment type="pathway">
    <text evidence="9">Carbohydrate biosynthesis; D-glycero-D-manno-heptose 7-phosphate biosynthesis; D-glycero-alpha-D-manno-heptose 7-phosphate and D-glycero-beta-D-manno-heptose 7-phosphate from sedoheptulose 7-phosphate: step 1/1.</text>
</comment>
<evidence type="ECO:0000313" key="11">
    <source>
        <dbReference type="EMBL" id="PYE54612.1"/>
    </source>
</evidence>
<keyword evidence="8 9" id="KW-0119">Carbohydrate metabolism</keyword>
<sequence>MSAASNLLTYVERHRAALDRLADLSPNVERAATLLLEALRGGGKLLTCGNGGSAADAQHFAAELTGRYRRERRPLPAIALTTDSSALTCIGNDYAFADVFSRQVEALAGERDVVVGITTSGNSENVVRALAAAKARGARAVALCGERGGRVEEFADVTLKAPSALTAHTQEMHILLIHVLCETIDDAFVDERIAEQA</sequence>
<dbReference type="GO" id="GO:0008270">
    <property type="term" value="F:zinc ion binding"/>
    <property type="evidence" value="ECO:0007669"/>
    <property type="project" value="UniProtKB-UniRule"/>
</dbReference>
<dbReference type="InterPro" id="IPR004515">
    <property type="entry name" value="Phosphoheptose_Isoase"/>
</dbReference>
<dbReference type="PROSITE" id="PS51464">
    <property type="entry name" value="SIS"/>
    <property type="match status" value="1"/>
</dbReference>
<dbReference type="Pfam" id="PF13580">
    <property type="entry name" value="SIS_2"/>
    <property type="match status" value="1"/>
</dbReference>
<keyword evidence="6 9" id="KW-0862">Zinc</keyword>
<dbReference type="CDD" id="cd05006">
    <property type="entry name" value="SIS_GmhA"/>
    <property type="match status" value="1"/>
</dbReference>
<keyword evidence="4 9" id="KW-0963">Cytoplasm</keyword>
<dbReference type="SUPFAM" id="SSF53697">
    <property type="entry name" value="SIS domain"/>
    <property type="match status" value="1"/>
</dbReference>
<feature type="binding site" evidence="9">
    <location>
        <position position="63"/>
    </location>
    <ligand>
        <name>substrate</name>
    </ligand>
</feature>
<dbReference type="InterPro" id="IPR046348">
    <property type="entry name" value="SIS_dom_sf"/>
</dbReference>
<dbReference type="HAMAP" id="MF_00067">
    <property type="entry name" value="GmhA"/>
    <property type="match status" value="1"/>
</dbReference>
<evidence type="ECO:0000256" key="8">
    <source>
        <dbReference type="ARBA" id="ARBA00023277"/>
    </source>
</evidence>
<feature type="binding site" evidence="9">
    <location>
        <begin position="50"/>
        <end position="52"/>
    </location>
    <ligand>
        <name>substrate</name>
    </ligand>
</feature>
<evidence type="ECO:0000256" key="9">
    <source>
        <dbReference type="HAMAP-Rule" id="MF_00067"/>
    </source>
</evidence>
<reference evidence="11 12" key="1">
    <citation type="submission" date="2018-06" db="EMBL/GenBank/DDBJ databases">
        <title>Genomic Encyclopedia of Type Strains, Phase IV (KMG-IV): sequencing the most valuable type-strain genomes for metagenomic binning, comparative biology and taxonomic classification.</title>
        <authorList>
            <person name="Goeker M."/>
        </authorList>
    </citation>
    <scope>NUCLEOTIDE SEQUENCE [LARGE SCALE GENOMIC DNA]</scope>
    <source>
        <strain evidence="11 12">DSM 18048</strain>
    </source>
</reference>
<comment type="cofactor">
    <cofactor evidence="9">
        <name>Zn(2+)</name>
        <dbReference type="ChEBI" id="CHEBI:29105"/>
    </cofactor>
    <text evidence="9">Binds 1 zinc ion per subunit.</text>
</comment>
<comment type="catalytic activity">
    <reaction evidence="1 9">
        <text>2 D-sedoheptulose 7-phosphate = D-glycero-alpha-D-manno-heptose 7-phosphate + D-glycero-beta-D-manno-heptose 7-phosphate</text>
        <dbReference type="Rhea" id="RHEA:27489"/>
        <dbReference type="ChEBI" id="CHEBI:57483"/>
        <dbReference type="ChEBI" id="CHEBI:60203"/>
        <dbReference type="ChEBI" id="CHEBI:60204"/>
        <dbReference type="EC" id="5.3.1.28"/>
    </reaction>
</comment>
<dbReference type="Gene3D" id="3.40.50.10490">
    <property type="entry name" value="Glucose-6-phosphate isomerase like protein, domain 1"/>
    <property type="match status" value="1"/>
</dbReference>
<keyword evidence="12" id="KW-1185">Reference proteome</keyword>
<dbReference type="PANTHER" id="PTHR30390:SF6">
    <property type="entry name" value="DNAA INITIATOR-ASSOCIATING PROTEIN DIAA"/>
    <property type="match status" value="1"/>
</dbReference>
<gene>
    <name evidence="9" type="primary">gmhA</name>
    <name evidence="11" type="ORF">DES52_105252</name>
</gene>
<accession>A0A318S833</accession>
<dbReference type="Proteomes" id="UP000248326">
    <property type="component" value="Unassembled WGS sequence"/>
</dbReference>
<evidence type="ECO:0000313" key="12">
    <source>
        <dbReference type="Proteomes" id="UP000248326"/>
    </source>
</evidence>
<dbReference type="InterPro" id="IPR035461">
    <property type="entry name" value="GmhA/DiaA"/>
</dbReference>
<feature type="binding site" evidence="9">
    <location>
        <position position="63"/>
    </location>
    <ligand>
        <name>Zn(2+)</name>
        <dbReference type="ChEBI" id="CHEBI:29105"/>
    </ligand>
</feature>
<dbReference type="EMBL" id="QJSX01000005">
    <property type="protein sequence ID" value="PYE54612.1"/>
    <property type="molecule type" value="Genomic_DNA"/>
</dbReference>
<evidence type="ECO:0000256" key="5">
    <source>
        <dbReference type="ARBA" id="ARBA00022723"/>
    </source>
</evidence>
<dbReference type="GO" id="GO:0005975">
    <property type="term" value="P:carbohydrate metabolic process"/>
    <property type="evidence" value="ECO:0007669"/>
    <property type="project" value="UniProtKB-UniRule"/>
</dbReference>
<comment type="function">
    <text evidence="9">Catalyzes the isomerization of sedoheptulose 7-phosphate in D-glycero-D-manno-heptose 7-phosphate.</text>
</comment>
<dbReference type="EC" id="5.3.1.28" evidence="9"/>
<feature type="binding site" evidence="9">
    <location>
        <position position="170"/>
    </location>
    <ligand>
        <name>Zn(2+)</name>
        <dbReference type="ChEBI" id="CHEBI:29105"/>
    </ligand>
</feature>
<dbReference type="AlphaFoldDB" id="A0A318S833"/>
<dbReference type="RefSeq" id="WP_110886369.1">
    <property type="nucleotide sequence ID" value="NZ_QJSX01000005.1"/>
</dbReference>
<dbReference type="OrthoDB" id="9797829at2"/>
<evidence type="ECO:0000256" key="3">
    <source>
        <dbReference type="ARBA" id="ARBA00009894"/>
    </source>
</evidence>
<dbReference type="PANTHER" id="PTHR30390">
    <property type="entry name" value="SEDOHEPTULOSE 7-PHOSPHATE ISOMERASE / DNAA INITIATOR-ASSOCIATING FACTOR FOR REPLICATION INITIATION"/>
    <property type="match status" value="1"/>
</dbReference>
<comment type="similarity">
    <text evidence="3 9">Belongs to the SIS family. GmhA subfamily.</text>
</comment>
<dbReference type="InterPro" id="IPR001347">
    <property type="entry name" value="SIS_dom"/>
</dbReference>
<feature type="binding site" evidence="9">
    <location>
        <begin position="92"/>
        <end position="93"/>
    </location>
    <ligand>
        <name>substrate</name>
    </ligand>
</feature>
<dbReference type="GO" id="GO:2001061">
    <property type="term" value="P:D-glycero-D-manno-heptose 7-phosphate biosynthetic process"/>
    <property type="evidence" value="ECO:0007669"/>
    <property type="project" value="UniProtKB-UniPathway"/>
</dbReference>
<evidence type="ECO:0000256" key="4">
    <source>
        <dbReference type="ARBA" id="ARBA00022490"/>
    </source>
</evidence>
<dbReference type="UniPathway" id="UPA00041">
    <property type="reaction ID" value="UER00436"/>
</dbReference>
<evidence type="ECO:0000259" key="10">
    <source>
        <dbReference type="PROSITE" id="PS51464"/>
    </source>
</evidence>
<comment type="subcellular location">
    <subcellularLocation>
        <location evidence="2 9">Cytoplasm</location>
    </subcellularLocation>
</comment>
<comment type="caution">
    <text evidence="11">The sequence shown here is derived from an EMBL/GenBank/DDBJ whole genome shotgun (WGS) entry which is preliminary data.</text>
</comment>
<dbReference type="GO" id="GO:0005737">
    <property type="term" value="C:cytoplasm"/>
    <property type="evidence" value="ECO:0007669"/>
    <property type="project" value="UniProtKB-SubCell"/>
</dbReference>
<feature type="binding site" evidence="9">
    <location>
        <position position="178"/>
    </location>
    <ligand>
        <name>Zn(2+)</name>
        <dbReference type="ChEBI" id="CHEBI:29105"/>
    </ligand>
</feature>
<feature type="binding site" evidence="9">
    <location>
        <position position="59"/>
    </location>
    <ligand>
        <name>Zn(2+)</name>
        <dbReference type="ChEBI" id="CHEBI:29105"/>
    </ligand>
</feature>
<evidence type="ECO:0000256" key="6">
    <source>
        <dbReference type="ARBA" id="ARBA00022833"/>
    </source>
</evidence>
<name>A0A318S833_9DEIO</name>
<keyword evidence="7 9" id="KW-0413">Isomerase</keyword>
<protein>
    <recommendedName>
        <fullName evidence="9">Phosphoheptose isomerase</fullName>
        <ecNumber evidence="9">5.3.1.28</ecNumber>
    </recommendedName>
    <alternativeName>
        <fullName evidence="9">Sedoheptulose 7-phosphate isomerase</fullName>
    </alternativeName>
</protein>
<feature type="domain" description="SIS" evidence="10">
    <location>
        <begin position="35"/>
        <end position="194"/>
    </location>
</feature>
<dbReference type="GO" id="GO:0008968">
    <property type="term" value="F:D-sedoheptulose 7-phosphate isomerase activity"/>
    <property type="evidence" value="ECO:0007669"/>
    <property type="project" value="UniProtKB-UniRule"/>
</dbReference>
<comment type="miscellaneous">
    <text evidence="9">The reaction produces a racemic mixture of D-glycero-alpha-D-manno-heptose 7-phosphate and D-glycero-beta-D-manno-heptose 7-phosphate.</text>
</comment>
<feature type="binding site" evidence="9">
    <location>
        <position position="170"/>
    </location>
    <ligand>
        <name>substrate</name>
    </ligand>
</feature>
<evidence type="ECO:0000256" key="2">
    <source>
        <dbReference type="ARBA" id="ARBA00004496"/>
    </source>
</evidence>
<dbReference type="GO" id="GO:0097367">
    <property type="term" value="F:carbohydrate derivative binding"/>
    <property type="evidence" value="ECO:0007669"/>
    <property type="project" value="InterPro"/>
</dbReference>
<dbReference type="InterPro" id="IPR050099">
    <property type="entry name" value="SIS_GmhA/DiaA_subfam"/>
</dbReference>